<dbReference type="InterPro" id="IPR006656">
    <property type="entry name" value="Mopterin_OxRdtase"/>
</dbReference>
<dbReference type="Pfam" id="PF04879">
    <property type="entry name" value="Molybdop_Fe4S4"/>
    <property type="match status" value="1"/>
</dbReference>
<dbReference type="GO" id="GO:0043546">
    <property type="term" value="F:molybdopterin cofactor binding"/>
    <property type="evidence" value="ECO:0007669"/>
    <property type="project" value="InterPro"/>
</dbReference>
<dbReference type="Gene3D" id="3.30.2070.10">
    <property type="entry name" value="Formate dehydrogenase/DMSO reductase"/>
    <property type="match status" value="1"/>
</dbReference>
<keyword evidence="11" id="KW-1185">Reference proteome</keyword>
<dbReference type="InterPro" id="IPR050612">
    <property type="entry name" value="Prok_Mopterin_Oxidored"/>
</dbReference>
<dbReference type="SMART" id="SM00926">
    <property type="entry name" value="Molybdop_Fe4S4"/>
    <property type="match status" value="1"/>
</dbReference>
<dbReference type="Pfam" id="PF01568">
    <property type="entry name" value="Molydop_binding"/>
    <property type="match status" value="1"/>
</dbReference>
<organism evidence="10 11">
    <name type="scientific">Reyranella soli</name>
    <dbReference type="NCBI Taxonomy" id="1230389"/>
    <lineage>
        <taxon>Bacteria</taxon>
        <taxon>Pseudomonadati</taxon>
        <taxon>Pseudomonadota</taxon>
        <taxon>Alphaproteobacteria</taxon>
        <taxon>Hyphomicrobiales</taxon>
        <taxon>Reyranellaceae</taxon>
        <taxon>Reyranella</taxon>
    </lineage>
</organism>
<dbReference type="Gene3D" id="2.40.40.20">
    <property type="match status" value="1"/>
</dbReference>
<keyword evidence="8" id="KW-0411">Iron-sulfur</keyword>
<dbReference type="Pfam" id="PF00384">
    <property type="entry name" value="Molybdopterin"/>
    <property type="match status" value="1"/>
</dbReference>
<dbReference type="PROSITE" id="PS00932">
    <property type="entry name" value="MOLYBDOPTERIN_PROK_3"/>
    <property type="match status" value="1"/>
</dbReference>
<comment type="cofactor">
    <cofactor evidence="1">
        <name>Mo-bis(molybdopterin guanine dinucleotide)</name>
        <dbReference type="ChEBI" id="CHEBI:60539"/>
    </cofactor>
</comment>
<dbReference type="InterPro" id="IPR027467">
    <property type="entry name" value="MopterinOxRdtase_cofactor_BS"/>
</dbReference>
<dbReference type="PANTHER" id="PTHR43742:SF3">
    <property type="entry name" value="DIMETHYL SULFOXIDE REDUCTASE DMSA"/>
    <property type="match status" value="1"/>
</dbReference>
<dbReference type="EMBL" id="BKAJ01000148">
    <property type="protein sequence ID" value="GEP60036.1"/>
    <property type="molecule type" value="Genomic_DNA"/>
</dbReference>
<gene>
    <name evidence="10" type="ORF">RSO01_72020</name>
</gene>
<dbReference type="Proteomes" id="UP000321058">
    <property type="component" value="Unassembled WGS sequence"/>
</dbReference>
<evidence type="ECO:0000256" key="4">
    <source>
        <dbReference type="ARBA" id="ARBA00022505"/>
    </source>
</evidence>
<keyword evidence="5" id="KW-0479">Metal-binding</keyword>
<evidence type="ECO:0000256" key="5">
    <source>
        <dbReference type="ARBA" id="ARBA00022723"/>
    </source>
</evidence>
<dbReference type="PROSITE" id="PS00490">
    <property type="entry name" value="MOLYBDOPTERIN_PROK_2"/>
    <property type="match status" value="1"/>
</dbReference>
<dbReference type="PANTHER" id="PTHR43742">
    <property type="entry name" value="TRIMETHYLAMINE-N-OXIDE REDUCTASE"/>
    <property type="match status" value="1"/>
</dbReference>
<comment type="similarity">
    <text evidence="2">Belongs to the prokaryotic molybdopterin-containing oxidoreductase family.</text>
</comment>
<keyword evidence="7" id="KW-0408">Iron</keyword>
<dbReference type="InterPro" id="IPR009010">
    <property type="entry name" value="Asp_de-COase-like_dom_sf"/>
</dbReference>
<protein>
    <submittedName>
        <fullName evidence="10">Dimethyl sulfoxide reductase subunit A</fullName>
    </submittedName>
</protein>
<dbReference type="RefSeq" id="WP_170303612.1">
    <property type="nucleotide sequence ID" value="NZ_BKAJ01000148.1"/>
</dbReference>
<reference evidence="10 11" key="1">
    <citation type="submission" date="2019-07" db="EMBL/GenBank/DDBJ databases">
        <title>Whole genome shotgun sequence of Reyranella soli NBRC 108950.</title>
        <authorList>
            <person name="Hosoyama A."/>
            <person name="Uohara A."/>
            <person name="Ohji S."/>
            <person name="Ichikawa N."/>
        </authorList>
    </citation>
    <scope>NUCLEOTIDE SEQUENCE [LARGE SCALE GENOMIC DNA]</scope>
    <source>
        <strain evidence="10 11">NBRC 108950</strain>
    </source>
</reference>
<dbReference type="InterPro" id="IPR006657">
    <property type="entry name" value="MoPterin_dinucl-bd_dom"/>
</dbReference>
<dbReference type="GO" id="GO:0051539">
    <property type="term" value="F:4 iron, 4 sulfur cluster binding"/>
    <property type="evidence" value="ECO:0007669"/>
    <property type="project" value="UniProtKB-KW"/>
</dbReference>
<dbReference type="PROSITE" id="PS51669">
    <property type="entry name" value="4FE4S_MOW_BIS_MGD"/>
    <property type="match status" value="1"/>
</dbReference>
<sequence>MPDTIYQNPRPAGRKGEVVVTSTCGHNCGGRCAVNAHVVDDRIVKISTDPARWQPELPPLHACARGVGQIERVYHKERLQYPMRRTGPRGSGQFERISWDEALGHIAKEMRRIRDTYGNAAFVDLSRTGSTSALHTTSGLAKRFFYKFGGCTELWSNMSAEAEVFAVRMTFGAKADYKSAGREPTDYVNSKLIVMWGWSPADGTFGTGTFQYLKEAKRKGVRIVAVDPRRTRTSQALADEHVFIKPSTDAAALIAMAYVIVSEGLHDQPYCDRHVLGFDEEGLPASAPRGGSYKAYLLGESDGIPKTPEWAQERCGIPAETIRRLAIEFATTKPAALHCGYAPGRTAYGEQFHRAAYALAAITGNIGIVGGNSGVSNGATGRAGIKGLPTGSNPIDAKVATPLLADLLEKGKAGGYPADIKMLYSAGGNLFNQCPNANKMANSLDGVELIVAQDNFLTPTARHADIVLPATTFWERNDVHTPWAGAGHYAIYMKQAIRPMYECRDDRAIFAELAQRLGINDYDDKSEEQWLRDLTKDAVDDFEAFREAGVARFAAPKDAVAFADQIRDPDSHKFTTPSGKIEIYSMAMAAKPDRYGLGAMPPIPTWFDPVEPDAKYPLMLCSPKSRARTHSIHGNQPLLARVDPDDVWMNPADAGARGITDGQMVRIFNDRGATRLLAKVTPRIAQGVVSIKEGAWFGPREDGTDAAGCANVLAEDRSARCGATTYNTNLVEIIAVDRLSGCTIRAHYPSSIDASNSGSV</sequence>
<dbReference type="Gene3D" id="3.40.228.10">
    <property type="entry name" value="Dimethylsulfoxide Reductase, domain 2"/>
    <property type="match status" value="1"/>
</dbReference>
<dbReference type="AlphaFoldDB" id="A0A512NM65"/>
<evidence type="ECO:0000256" key="7">
    <source>
        <dbReference type="ARBA" id="ARBA00023004"/>
    </source>
</evidence>
<dbReference type="GO" id="GO:0016491">
    <property type="term" value="F:oxidoreductase activity"/>
    <property type="evidence" value="ECO:0007669"/>
    <property type="project" value="UniProtKB-KW"/>
</dbReference>
<dbReference type="SUPFAM" id="SSF50692">
    <property type="entry name" value="ADC-like"/>
    <property type="match status" value="1"/>
</dbReference>
<evidence type="ECO:0000259" key="9">
    <source>
        <dbReference type="PROSITE" id="PS51669"/>
    </source>
</evidence>
<evidence type="ECO:0000256" key="1">
    <source>
        <dbReference type="ARBA" id="ARBA00001942"/>
    </source>
</evidence>
<accession>A0A512NM65</accession>
<feature type="domain" description="4Fe-4S Mo/W bis-MGD-type" evidence="9">
    <location>
        <begin position="17"/>
        <end position="77"/>
    </location>
</feature>
<dbReference type="PROSITE" id="PS00551">
    <property type="entry name" value="MOLYBDOPTERIN_PROK_1"/>
    <property type="match status" value="1"/>
</dbReference>
<evidence type="ECO:0000256" key="8">
    <source>
        <dbReference type="ARBA" id="ARBA00023014"/>
    </source>
</evidence>
<dbReference type="GO" id="GO:0030288">
    <property type="term" value="C:outer membrane-bounded periplasmic space"/>
    <property type="evidence" value="ECO:0007669"/>
    <property type="project" value="TreeGrafter"/>
</dbReference>
<dbReference type="GO" id="GO:0009055">
    <property type="term" value="F:electron transfer activity"/>
    <property type="evidence" value="ECO:0007669"/>
    <property type="project" value="TreeGrafter"/>
</dbReference>
<keyword evidence="3" id="KW-0004">4Fe-4S</keyword>
<dbReference type="SUPFAM" id="SSF53706">
    <property type="entry name" value="Formate dehydrogenase/DMSO reductase, domains 1-3"/>
    <property type="match status" value="1"/>
</dbReference>
<dbReference type="GO" id="GO:0009061">
    <property type="term" value="P:anaerobic respiration"/>
    <property type="evidence" value="ECO:0007669"/>
    <property type="project" value="TreeGrafter"/>
</dbReference>
<evidence type="ECO:0000313" key="10">
    <source>
        <dbReference type="EMBL" id="GEP60036.1"/>
    </source>
</evidence>
<evidence type="ECO:0000256" key="2">
    <source>
        <dbReference type="ARBA" id="ARBA00010312"/>
    </source>
</evidence>
<proteinExistence type="inferred from homology"/>
<name>A0A512NM65_9HYPH</name>
<dbReference type="Gene3D" id="3.40.50.12440">
    <property type="match status" value="1"/>
</dbReference>
<evidence type="ECO:0000256" key="3">
    <source>
        <dbReference type="ARBA" id="ARBA00022485"/>
    </source>
</evidence>
<evidence type="ECO:0000256" key="6">
    <source>
        <dbReference type="ARBA" id="ARBA00023002"/>
    </source>
</evidence>
<evidence type="ECO:0000313" key="11">
    <source>
        <dbReference type="Proteomes" id="UP000321058"/>
    </source>
</evidence>
<dbReference type="Gene3D" id="3.40.50.740">
    <property type="match status" value="1"/>
</dbReference>
<keyword evidence="6" id="KW-0560">Oxidoreductase</keyword>
<comment type="caution">
    <text evidence="10">The sequence shown here is derived from an EMBL/GenBank/DDBJ whole genome shotgun (WGS) entry which is preliminary data.</text>
</comment>
<dbReference type="InterPro" id="IPR006655">
    <property type="entry name" value="Mopterin_OxRdtase_prok_CS"/>
</dbReference>
<keyword evidence="4" id="KW-0500">Molybdenum</keyword>
<dbReference type="InterPro" id="IPR006963">
    <property type="entry name" value="Mopterin_OxRdtase_4Fe-4S_dom"/>
</dbReference>
<dbReference type="GO" id="GO:0030151">
    <property type="term" value="F:molybdenum ion binding"/>
    <property type="evidence" value="ECO:0007669"/>
    <property type="project" value="TreeGrafter"/>
</dbReference>